<dbReference type="EMBL" id="JAKUDL010000004">
    <property type="protein sequence ID" value="MCH4295310.1"/>
    <property type="molecule type" value="Genomic_DNA"/>
</dbReference>
<keyword evidence="3" id="KW-1185">Reference proteome</keyword>
<keyword evidence="1" id="KW-0812">Transmembrane</keyword>
<comment type="caution">
    <text evidence="2">The sequence shown here is derived from an EMBL/GenBank/DDBJ whole genome shotgun (WGS) entry which is preliminary data.</text>
</comment>
<dbReference type="Proteomes" id="UP001297581">
    <property type="component" value="Unassembled WGS sequence"/>
</dbReference>
<name>A0AAJ1FBS6_9GAMM</name>
<feature type="transmembrane region" description="Helical" evidence="1">
    <location>
        <begin position="18"/>
        <end position="37"/>
    </location>
</feature>
<evidence type="ECO:0000256" key="1">
    <source>
        <dbReference type="SAM" id="Phobius"/>
    </source>
</evidence>
<protein>
    <submittedName>
        <fullName evidence="2">Uncharacterized protein</fullName>
    </submittedName>
</protein>
<dbReference type="RefSeq" id="WP_126168542.1">
    <property type="nucleotide sequence ID" value="NZ_JAKUDL010000004.1"/>
</dbReference>
<proteinExistence type="predicted"/>
<dbReference type="AlphaFoldDB" id="A0AAJ1FBS6"/>
<keyword evidence="1" id="KW-0472">Membrane</keyword>
<evidence type="ECO:0000313" key="3">
    <source>
        <dbReference type="Proteomes" id="UP001297581"/>
    </source>
</evidence>
<organism evidence="2 3">
    <name type="scientific">Shewanella zhuhaiensis</name>
    <dbReference type="NCBI Taxonomy" id="2919576"/>
    <lineage>
        <taxon>Bacteria</taxon>
        <taxon>Pseudomonadati</taxon>
        <taxon>Pseudomonadota</taxon>
        <taxon>Gammaproteobacteria</taxon>
        <taxon>Alteromonadales</taxon>
        <taxon>Shewanellaceae</taxon>
        <taxon>Shewanella</taxon>
    </lineage>
</organism>
<accession>A0AAJ1FBS6</accession>
<reference evidence="2 3" key="1">
    <citation type="submission" date="2022-02" db="EMBL/GenBank/DDBJ databases">
        <title>The genome sequence of Shewanella sp. 3B26.</title>
        <authorList>
            <person name="Du J."/>
        </authorList>
    </citation>
    <scope>NUCLEOTIDE SEQUENCE [LARGE SCALE GENOMIC DNA]</scope>
    <source>
        <strain evidence="2 3">3B26</strain>
    </source>
</reference>
<sequence length="115" mass="12326">MDTNNPQHAPRRFANIKAVMVLSVAASVVIGGVVYQASAKDPGTSACVCSASTSYNNSLPASHPNNRCATQSQDLSWKSWLSGSSRTTQFHFLDLLELLHGHDSKPTDNPAASQR</sequence>
<gene>
    <name evidence="2" type="ORF">MJ923_13445</name>
</gene>
<keyword evidence="1" id="KW-1133">Transmembrane helix</keyword>
<evidence type="ECO:0000313" key="2">
    <source>
        <dbReference type="EMBL" id="MCH4295310.1"/>
    </source>
</evidence>